<keyword evidence="1" id="KW-0547">Nucleotide-binding</keyword>
<dbReference type="PANTHER" id="PTHR43788">
    <property type="entry name" value="DNA2/NAM7 HELICASE FAMILY MEMBER"/>
    <property type="match status" value="1"/>
</dbReference>
<name>A0A9W9A8Y5_9AGAR</name>
<dbReference type="Pfam" id="PF13087">
    <property type="entry name" value="AAA_12"/>
    <property type="match status" value="1"/>
</dbReference>
<dbReference type="Pfam" id="PF13245">
    <property type="entry name" value="AAA_19"/>
    <property type="match status" value="1"/>
</dbReference>
<gene>
    <name evidence="6" type="ORF">J3R30DRAFT_3291027</name>
</gene>
<organism evidence="6 7">
    <name type="scientific">Lentinula aciculospora</name>
    <dbReference type="NCBI Taxonomy" id="153920"/>
    <lineage>
        <taxon>Eukaryota</taxon>
        <taxon>Fungi</taxon>
        <taxon>Dikarya</taxon>
        <taxon>Basidiomycota</taxon>
        <taxon>Agaricomycotina</taxon>
        <taxon>Agaricomycetes</taxon>
        <taxon>Agaricomycetidae</taxon>
        <taxon>Agaricales</taxon>
        <taxon>Marasmiineae</taxon>
        <taxon>Omphalotaceae</taxon>
        <taxon>Lentinula</taxon>
    </lineage>
</organism>
<dbReference type="GO" id="GO:0016787">
    <property type="term" value="F:hydrolase activity"/>
    <property type="evidence" value="ECO:0007669"/>
    <property type="project" value="UniProtKB-KW"/>
</dbReference>
<dbReference type="Gene3D" id="3.40.50.300">
    <property type="entry name" value="P-loop containing nucleotide triphosphate hydrolases"/>
    <property type="match status" value="2"/>
</dbReference>
<dbReference type="GO" id="GO:0005524">
    <property type="term" value="F:ATP binding"/>
    <property type="evidence" value="ECO:0007669"/>
    <property type="project" value="UniProtKB-KW"/>
</dbReference>
<evidence type="ECO:0000259" key="5">
    <source>
        <dbReference type="Pfam" id="PF13087"/>
    </source>
</evidence>
<proteinExistence type="predicted"/>
<dbReference type="SUPFAM" id="SSF52540">
    <property type="entry name" value="P-loop containing nucleoside triphosphate hydrolases"/>
    <property type="match status" value="1"/>
</dbReference>
<evidence type="ECO:0000256" key="2">
    <source>
        <dbReference type="ARBA" id="ARBA00022801"/>
    </source>
</evidence>
<dbReference type="GO" id="GO:0043139">
    <property type="term" value="F:5'-3' DNA helicase activity"/>
    <property type="evidence" value="ECO:0007669"/>
    <property type="project" value="TreeGrafter"/>
</dbReference>
<dbReference type="Proteomes" id="UP001150266">
    <property type="component" value="Unassembled WGS sequence"/>
</dbReference>
<dbReference type="EMBL" id="JAOTPV010000010">
    <property type="protein sequence ID" value="KAJ4477314.1"/>
    <property type="molecule type" value="Genomic_DNA"/>
</dbReference>
<dbReference type="InterPro" id="IPR027417">
    <property type="entry name" value="P-loop_NTPase"/>
</dbReference>
<keyword evidence="4" id="KW-0067">ATP-binding</keyword>
<keyword evidence="3" id="KW-0347">Helicase</keyword>
<evidence type="ECO:0000256" key="3">
    <source>
        <dbReference type="ARBA" id="ARBA00022806"/>
    </source>
</evidence>
<dbReference type="OrthoDB" id="6513042at2759"/>
<feature type="non-terminal residue" evidence="6">
    <location>
        <position position="1"/>
    </location>
</feature>
<dbReference type="AlphaFoldDB" id="A0A9W9A8Y5"/>
<evidence type="ECO:0000313" key="7">
    <source>
        <dbReference type="Proteomes" id="UP001150266"/>
    </source>
</evidence>
<dbReference type="InterPro" id="IPR050534">
    <property type="entry name" value="Coronavir_polyprotein_1ab"/>
</dbReference>
<comment type="caution">
    <text evidence="6">The sequence shown here is derived from an EMBL/GenBank/DDBJ whole genome shotgun (WGS) entry which is preliminary data.</text>
</comment>
<accession>A0A9W9A8Y5</accession>
<feature type="domain" description="DNA2/NAM7 helicase-like C-terminal" evidence="5">
    <location>
        <begin position="275"/>
        <end position="412"/>
    </location>
</feature>
<dbReference type="PANTHER" id="PTHR43788:SF8">
    <property type="entry name" value="DNA-BINDING PROTEIN SMUBP-2"/>
    <property type="match status" value="1"/>
</dbReference>
<evidence type="ECO:0000313" key="6">
    <source>
        <dbReference type="EMBL" id="KAJ4477314.1"/>
    </source>
</evidence>
<keyword evidence="2 6" id="KW-0378">Hydrolase</keyword>
<reference evidence="6" key="1">
    <citation type="submission" date="2022-08" db="EMBL/GenBank/DDBJ databases">
        <title>A Global Phylogenomic Analysis of the Shiitake Genus Lentinula.</title>
        <authorList>
            <consortium name="DOE Joint Genome Institute"/>
            <person name="Sierra-Patev S."/>
            <person name="Min B."/>
            <person name="Naranjo-Ortiz M."/>
            <person name="Looney B."/>
            <person name="Konkel Z."/>
            <person name="Slot J.C."/>
            <person name="Sakamoto Y."/>
            <person name="Steenwyk J.L."/>
            <person name="Rokas A."/>
            <person name="Carro J."/>
            <person name="Camarero S."/>
            <person name="Ferreira P."/>
            <person name="Molpeceres G."/>
            <person name="Ruiz-Duenas F.J."/>
            <person name="Serrano A."/>
            <person name="Henrissat B."/>
            <person name="Drula E."/>
            <person name="Hughes K.W."/>
            <person name="Mata J.L."/>
            <person name="Ishikawa N.K."/>
            <person name="Vargas-Isla R."/>
            <person name="Ushijima S."/>
            <person name="Smith C.A."/>
            <person name="Ahrendt S."/>
            <person name="Andreopoulos W."/>
            <person name="He G."/>
            <person name="Labutti K."/>
            <person name="Lipzen A."/>
            <person name="Ng V."/>
            <person name="Riley R."/>
            <person name="Sandor L."/>
            <person name="Barry K."/>
            <person name="Martinez A.T."/>
            <person name="Xiao Y."/>
            <person name="Gibbons J.G."/>
            <person name="Terashima K."/>
            <person name="Grigoriev I.V."/>
            <person name="Hibbett D.S."/>
        </authorList>
    </citation>
    <scope>NUCLEOTIDE SEQUENCE</scope>
    <source>
        <strain evidence="6">JLM2183</strain>
    </source>
</reference>
<keyword evidence="7" id="KW-1185">Reference proteome</keyword>
<protein>
    <submittedName>
        <fullName evidence="6">P-loop containing nucleoside triphosphate hydrolase protein</fullName>
    </submittedName>
</protein>
<evidence type="ECO:0000256" key="4">
    <source>
        <dbReference type="ARBA" id="ARBA00022840"/>
    </source>
</evidence>
<sequence length="433" mass="49160">LVGKVTSKGRDGPTRADQNKALVVLKILQGQQVLFDDPWVKNLWFPPNGIMTWSDSQVSTHVVTVPETPQRPLNTSQIYAIEKMLSFKTEDHIILLRGPPGSGKTSVISRFVEIATASEHYPGIWLIAQSNIAVKNIAEKLVSVGYMKWRLLVSKDFIFDWHEHLYDAKFRDNVISSEKFFALSMSKISDSKVILCTLSMFSNFFISKFTKHIPIHTLIVDEASQIEVGSFLSVLISASKTLQKLCLIGDDKQLPPYGQEEIQDLKSVFEIDHLQNHLYLLDTQYRMPPQMGDFISNTVYNGELKSNSKHAINDKTIACQFIDAGGVERSERDSYIVSIFSDSLVAMHLVLEHENTTEASAVIKLAAFLQTSGKSYRIVTPYDSQRNHIEELMKGQGLSWHDKCFNVDSFQGWFLLIWLACFYPDLLNPNYRK</sequence>
<evidence type="ECO:0000256" key="1">
    <source>
        <dbReference type="ARBA" id="ARBA00022741"/>
    </source>
</evidence>
<dbReference type="InterPro" id="IPR041679">
    <property type="entry name" value="DNA2/NAM7-like_C"/>
</dbReference>